<dbReference type="InterPro" id="IPR007077">
    <property type="entry name" value="TfoX_C"/>
</dbReference>
<accession>A0A250B613</accession>
<dbReference type="InterPro" id="IPR007076">
    <property type="entry name" value="TfoX_N"/>
</dbReference>
<dbReference type="EMBL" id="CP014136">
    <property type="protein sequence ID" value="ATA21516.1"/>
    <property type="molecule type" value="Genomic_DNA"/>
</dbReference>
<dbReference type="PIRSF" id="PIRSF028788">
    <property type="entry name" value="TfoX_Sxy"/>
    <property type="match status" value="1"/>
</dbReference>
<sequence length="219" mass="24480">MKSKNAARTAQAKAIFSVLGKITTRSQFGGYGLLADGIMFAIIAEGELYLRAPGDLEAEFRSLGMENMVYSKRGLPITMRYYWVDDALWQRERELLAFASRAIVAVRKNLQPPNHAFARLKDLPNIDIAMERALWRAGIRTVYQLRLIGAQEGYLLLQQQQQNLGLKALLSLAGAIAGYHHAALPASIRREMLSWFDSIATRPGVQRAAAVRGPLPRRE</sequence>
<dbReference type="AlphaFoldDB" id="A0A250B613"/>
<dbReference type="InterPro" id="IPR026256">
    <property type="entry name" value="TfoX-like_gammaprotbact"/>
</dbReference>
<dbReference type="SUPFAM" id="SSF159894">
    <property type="entry name" value="YgaC/TfoX-N like"/>
    <property type="match status" value="1"/>
</dbReference>
<dbReference type="Gene3D" id="1.10.150.20">
    <property type="entry name" value="5' to 3' exonuclease, C-terminal subdomain"/>
    <property type="match status" value="1"/>
</dbReference>
<dbReference type="Proteomes" id="UP000217182">
    <property type="component" value="Chromosome"/>
</dbReference>
<dbReference type="RefSeq" id="WP_095848097.1">
    <property type="nucleotide sequence ID" value="NZ_CP014136.1"/>
</dbReference>
<proteinExistence type="predicted"/>
<dbReference type="Pfam" id="PF04994">
    <property type="entry name" value="TfoX_C"/>
    <property type="match status" value="1"/>
</dbReference>
<feature type="domain" description="TfoX N-terminal" evidence="1">
    <location>
        <begin position="16"/>
        <end position="103"/>
    </location>
</feature>
<evidence type="ECO:0000259" key="2">
    <source>
        <dbReference type="Pfam" id="PF04994"/>
    </source>
</evidence>
<dbReference type="KEGG" id="gqu:AWC35_20400"/>
<gene>
    <name evidence="3" type="ORF">AWC35_20400</name>
</gene>
<evidence type="ECO:0000259" key="1">
    <source>
        <dbReference type="Pfam" id="PF04993"/>
    </source>
</evidence>
<keyword evidence="4" id="KW-1185">Reference proteome</keyword>
<dbReference type="GO" id="GO:0030420">
    <property type="term" value="P:establishment of competence for transformation"/>
    <property type="evidence" value="ECO:0007669"/>
    <property type="project" value="InterPro"/>
</dbReference>
<dbReference type="OrthoDB" id="4225809at2"/>
<dbReference type="PANTHER" id="PTHR36121:SF1">
    <property type="entry name" value="PROTEIN SXY"/>
    <property type="match status" value="1"/>
</dbReference>
<dbReference type="InterPro" id="IPR047525">
    <property type="entry name" value="TfoX-like"/>
</dbReference>
<dbReference type="PANTHER" id="PTHR36121">
    <property type="entry name" value="PROTEIN SXY"/>
    <property type="match status" value="1"/>
</dbReference>
<reference evidence="3 4" key="1">
    <citation type="submission" date="2016-01" db="EMBL/GenBank/DDBJ databases">
        <authorList>
            <person name="Oliw E.H."/>
        </authorList>
    </citation>
    <scope>NUCLEOTIDE SEQUENCE [LARGE SCALE GENOMIC DNA]</scope>
    <source>
        <strain evidence="3 4">FRB97</strain>
    </source>
</reference>
<dbReference type="Gene3D" id="3.30.1460.30">
    <property type="entry name" value="YgaC/TfoX-N like chaperone"/>
    <property type="match status" value="1"/>
</dbReference>
<evidence type="ECO:0000313" key="4">
    <source>
        <dbReference type="Proteomes" id="UP000217182"/>
    </source>
</evidence>
<name>A0A250B613_9GAMM</name>
<dbReference type="Pfam" id="PF04993">
    <property type="entry name" value="TfoX_N"/>
    <property type="match status" value="1"/>
</dbReference>
<protein>
    <submittedName>
        <fullName evidence="3">DNA transformation protein tfoX</fullName>
    </submittedName>
</protein>
<evidence type="ECO:0000313" key="3">
    <source>
        <dbReference type="EMBL" id="ATA21516.1"/>
    </source>
</evidence>
<organism evidence="3 4">
    <name type="scientific">Gibbsiella quercinecans</name>
    <dbReference type="NCBI Taxonomy" id="929813"/>
    <lineage>
        <taxon>Bacteria</taxon>
        <taxon>Pseudomonadati</taxon>
        <taxon>Pseudomonadota</taxon>
        <taxon>Gammaproteobacteria</taxon>
        <taxon>Enterobacterales</taxon>
        <taxon>Yersiniaceae</taxon>
        <taxon>Gibbsiella</taxon>
    </lineage>
</organism>
<feature type="domain" description="TfoX C-terminal" evidence="2">
    <location>
        <begin position="119"/>
        <end position="195"/>
    </location>
</feature>